<dbReference type="GO" id="GO:0005524">
    <property type="term" value="F:ATP binding"/>
    <property type="evidence" value="ECO:0007669"/>
    <property type="project" value="UniProtKB-KW"/>
</dbReference>
<keyword evidence="6" id="KW-1185">Reference proteome</keyword>
<dbReference type="eggNOG" id="COG0301">
    <property type="taxonomic scope" value="Bacteria"/>
</dbReference>
<gene>
    <name evidence="5" type="ORF">SYN_01419</name>
</gene>
<evidence type="ECO:0000259" key="3">
    <source>
        <dbReference type="Pfam" id="PF02568"/>
    </source>
</evidence>
<dbReference type="InterPro" id="IPR014729">
    <property type="entry name" value="Rossmann-like_a/b/a_fold"/>
</dbReference>
<dbReference type="Gene3D" id="3.40.50.620">
    <property type="entry name" value="HUPs"/>
    <property type="match status" value="1"/>
</dbReference>
<evidence type="ECO:0000313" key="5">
    <source>
        <dbReference type="EMBL" id="ABC77790.1"/>
    </source>
</evidence>
<dbReference type="KEGG" id="sat:SYN_01419"/>
<feature type="domain" description="NFACT protein RNA binding" evidence="4">
    <location>
        <begin position="231"/>
        <end position="332"/>
    </location>
</feature>
<dbReference type="GO" id="GO:0032259">
    <property type="term" value="P:methylation"/>
    <property type="evidence" value="ECO:0007669"/>
    <property type="project" value="UniProtKB-KW"/>
</dbReference>
<dbReference type="GO" id="GO:0004808">
    <property type="term" value="F:tRNA (5-methylaminomethyl-2-thiouridylate)(34)-methyltransferase activity"/>
    <property type="evidence" value="ECO:0007669"/>
    <property type="project" value="UniProtKB-EC"/>
</dbReference>
<accession>Q2LUM8</accession>
<keyword evidence="1" id="KW-0547">Nucleotide-binding</keyword>
<dbReference type="eggNOG" id="COG1293">
    <property type="taxonomic scope" value="Bacteria"/>
</dbReference>
<dbReference type="InterPro" id="IPR020536">
    <property type="entry name" value="ThiI_AANH"/>
</dbReference>
<dbReference type="Pfam" id="PF18297">
    <property type="entry name" value="NFACT-R_2"/>
    <property type="match status" value="1"/>
</dbReference>
<keyword evidence="5" id="KW-0489">Methyltransferase</keyword>
<dbReference type="GO" id="GO:0004810">
    <property type="term" value="F:CCA tRNA nucleotidyltransferase activity"/>
    <property type="evidence" value="ECO:0007669"/>
    <property type="project" value="InterPro"/>
</dbReference>
<protein>
    <submittedName>
        <fullName evidence="5">tRNA (5-methylaminomethyl-2-thiouridylate)-methyltransferase / fibronectin/fibrinogen-binding protein</fullName>
        <ecNumber evidence="5">2.1.1.61</ecNumber>
    </submittedName>
</protein>
<proteinExistence type="predicted"/>
<dbReference type="Proteomes" id="UP000001933">
    <property type="component" value="Chromosome"/>
</dbReference>
<dbReference type="SUPFAM" id="SSF52402">
    <property type="entry name" value="Adenine nucleotide alpha hydrolases-like"/>
    <property type="match status" value="1"/>
</dbReference>
<dbReference type="PANTHER" id="PTHR11933">
    <property type="entry name" value="TRNA 5-METHYLAMINOMETHYL-2-THIOURIDYLATE -METHYLTRANSFERASE"/>
    <property type="match status" value="1"/>
</dbReference>
<dbReference type="InParanoid" id="Q2LUM8"/>
<keyword evidence="5" id="KW-0808">Transferase</keyword>
<dbReference type="HOGENOM" id="CLU_053822_0_0_7"/>
<evidence type="ECO:0000259" key="4">
    <source>
        <dbReference type="Pfam" id="PF18297"/>
    </source>
</evidence>
<dbReference type="PANTHER" id="PTHR11933:SF6">
    <property type="entry name" value="THIL AANH DOMAIN-CONTAINING PROTEIN"/>
    <property type="match status" value="1"/>
</dbReference>
<dbReference type="STRING" id="56780.SYN_01419"/>
<keyword evidence="2" id="KW-0067">ATP-binding</keyword>
<reference evidence="5 6" key="1">
    <citation type="journal article" date="2007" name="Proc. Natl. Acad. Sci. U.S.A.">
        <title>The genome of Syntrophus aciditrophicus: life at the thermodynamic limit of microbial growth.</title>
        <authorList>
            <person name="McInerney M.J."/>
            <person name="Rohlin L."/>
            <person name="Mouttaki H."/>
            <person name="Kim U."/>
            <person name="Krupp R.S."/>
            <person name="Rios-Hernandez L."/>
            <person name="Sieber J."/>
            <person name="Struchtemeyer C.G."/>
            <person name="Bhattacharyya A."/>
            <person name="Campbell J.W."/>
            <person name="Gunsalus R.P."/>
        </authorList>
    </citation>
    <scope>NUCLEOTIDE SEQUENCE [LARGE SCALE GENOMIC DNA]</scope>
    <source>
        <strain evidence="5 6">SB</strain>
    </source>
</reference>
<evidence type="ECO:0000313" key="6">
    <source>
        <dbReference type="Proteomes" id="UP000001933"/>
    </source>
</evidence>
<dbReference type="AlphaFoldDB" id="Q2LUM8"/>
<evidence type="ECO:0000256" key="2">
    <source>
        <dbReference type="ARBA" id="ARBA00022840"/>
    </source>
</evidence>
<name>Q2LUM8_SYNAS</name>
<dbReference type="EMBL" id="CP000252">
    <property type="protein sequence ID" value="ABC77790.1"/>
    <property type="molecule type" value="Genomic_DNA"/>
</dbReference>
<dbReference type="InterPro" id="IPR059101">
    <property type="entry name" value="NFACT-R_2"/>
</dbReference>
<evidence type="ECO:0000256" key="1">
    <source>
        <dbReference type="ARBA" id="ARBA00022741"/>
    </source>
</evidence>
<sequence>METGDCEILKVKGIAVFSGGLDSIIAVKVIQDQGIEVVGLTFETPFFSSRKARDAARKIGLPLKVLDITEEHLKMLMNPRYGYGKNLNPCIDCHTLMLKIAGDKMSELGADFIFTGEVLGQRPMSQGKQMLGVVAKNSGYADYILRPLSAKLLPETKPEREGKINREMLLDIQGRGRKIQISLAEHYGISDYAPPAGGCLLTDPMFTKRLRDLFDHKKDFTIRDIELLKFGRHFRLDEKTKIVVGRNRVDNEAIQRLTETRDITVYTVSFRGPTVLIPDGGNAEVQQSAAALCARYSDAPRDENVAVNCVSGNQSWEIVVTAASQENISRWMI</sequence>
<feature type="domain" description="Thil AANH" evidence="3">
    <location>
        <begin position="12"/>
        <end position="148"/>
    </location>
</feature>
<dbReference type="Pfam" id="PF02568">
    <property type="entry name" value="ThiI"/>
    <property type="match status" value="1"/>
</dbReference>
<organism evidence="5 6">
    <name type="scientific">Syntrophus aciditrophicus (strain SB)</name>
    <dbReference type="NCBI Taxonomy" id="56780"/>
    <lineage>
        <taxon>Bacteria</taxon>
        <taxon>Pseudomonadati</taxon>
        <taxon>Thermodesulfobacteriota</taxon>
        <taxon>Syntrophia</taxon>
        <taxon>Syntrophales</taxon>
        <taxon>Syntrophaceae</taxon>
        <taxon>Syntrophus</taxon>
    </lineage>
</organism>
<dbReference type="EC" id="2.1.1.61" evidence="5"/>